<dbReference type="AlphaFoldDB" id="X0WEM5"/>
<evidence type="ECO:0000313" key="1">
    <source>
        <dbReference type="EMBL" id="GAG11151.1"/>
    </source>
</evidence>
<dbReference type="EMBL" id="BARS01027366">
    <property type="protein sequence ID" value="GAG11151.1"/>
    <property type="molecule type" value="Genomic_DNA"/>
</dbReference>
<organism evidence="1">
    <name type="scientific">marine sediment metagenome</name>
    <dbReference type="NCBI Taxonomy" id="412755"/>
    <lineage>
        <taxon>unclassified sequences</taxon>
        <taxon>metagenomes</taxon>
        <taxon>ecological metagenomes</taxon>
    </lineage>
</organism>
<proteinExistence type="predicted"/>
<name>X0WEM5_9ZZZZ</name>
<evidence type="ECO:0008006" key="2">
    <source>
        <dbReference type="Google" id="ProtNLM"/>
    </source>
</evidence>
<comment type="caution">
    <text evidence="1">The sequence shown here is derived from an EMBL/GenBank/DDBJ whole genome shotgun (WGS) entry which is preliminary data.</text>
</comment>
<protein>
    <recommendedName>
        <fullName evidence="2">Radical SAM core domain-containing protein</fullName>
    </recommendedName>
</protein>
<feature type="non-terminal residue" evidence="1">
    <location>
        <position position="1"/>
    </location>
</feature>
<gene>
    <name evidence="1" type="ORF">S01H1_42997</name>
</gene>
<reference evidence="1" key="1">
    <citation type="journal article" date="2014" name="Front. Microbiol.">
        <title>High frequency of phylogenetically diverse reductive dehalogenase-homologous genes in deep subseafloor sedimentary metagenomes.</title>
        <authorList>
            <person name="Kawai M."/>
            <person name="Futagami T."/>
            <person name="Toyoda A."/>
            <person name="Takaki Y."/>
            <person name="Nishi S."/>
            <person name="Hori S."/>
            <person name="Arai W."/>
            <person name="Tsubouchi T."/>
            <person name="Morono Y."/>
            <person name="Uchiyama I."/>
            <person name="Ito T."/>
            <person name="Fujiyama A."/>
            <person name="Inagaki F."/>
            <person name="Takami H."/>
        </authorList>
    </citation>
    <scope>NUCLEOTIDE SEQUENCE</scope>
    <source>
        <strain evidence="1">Expedition CK06-06</strain>
    </source>
</reference>
<sequence length="46" mass="4916">ASFILGLPGETQDTIKESAVLAAKLQQEGLAYGFHILVPFSRNRGA</sequence>
<accession>X0WEM5</accession>